<dbReference type="InterPro" id="IPR051397">
    <property type="entry name" value="Zn-ADH-like_protein"/>
</dbReference>
<dbReference type="RefSeq" id="WP_225963739.1">
    <property type="nucleotide sequence ID" value="NZ_JADBEK010000001.1"/>
</dbReference>
<feature type="domain" description="Alcohol dehydrogenase-like C-terminal" evidence="1">
    <location>
        <begin position="20"/>
        <end position="103"/>
    </location>
</feature>
<protein>
    <submittedName>
        <fullName evidence="2">NADPH:quinone reductase-like Zn-dependent oxidoreductase</fullName>
    </submittedName>
</protein>
<accession>A0ABR9M4I7</accession>
<organism evidence="2 3">
    <name type="scientific">Nonomuraea angiospora</name>
    <dbReference type="NCBI Taxonomy" id="46172"/>
    <lineage>
        <taxon>Bacteria</taxon>
        <taxon>Bacillati</taxon>
        <taxon>Actinomycetota</taxon>
        <taxon>Actinomycetes</taxon>
        <taxon>Streptosporangiales</taxon>
        <taxon>Streptosporangiaceae</taxon>
        <taxon>Nonomuraea</taxon>
    </lineage>
</organism>
<dbReference type="Gene3D" id="3.40.50.720">
    <property type="entry name" value="NAD(P)-binding Rossmann-like Domain"/>
    <property type="match status" value="1"/>
</dbReference>
<evidence type="ECO:0000313" key="2">
    <source>
        <dbReference type="EMBL" id="MBE1587826.1"/>
    </source>
</evidence>
<dbReference type="InterPro" id="IPR013149">
    <property type="entry name" value="ADH-like_C"/>
</dbReference>
<comment type="caution">
    <text evidence="2">The sequence shown here is derived from an EMBL/GenBank/DDBJ whole genome shotgun (WGS) entry which is preliminary data.</text>
</comment>
<evidence type="ECO:0000313" key="3">
    <source>
        <dbReference type="Proteomes" id="UP000633509"/>
    </source>
</evidence>
<dbReference type="Proteomes" id="UP000633509">
    <property type="component" value="Unassembled WGS sequence"/>
</dbReference>
<dbReference type="PANTHER" id="PTHR43677">
    <property type="entry name" value="SHORT-CHAIN DEHYDROGENASE/REDUCTASE"/>
    <property type="match status" value="1"/>
</dbReference>
<dbReference type="EMBL" id="JADBEK010000001">
    <property type="protein sequence ID" value="MBE1587826.1"/>
    <property type="molecule type" value="Genomic_DNA"/>
</dbReference>
<reference evidence="2 3" key="1">
    <citation type="submission" date="2020-10" db="EMBL/GenBank/DDBJ databases">
        <title>Sequencing the genomes of 1000 actinobacteria strains.</title>
        <authorList>
            <person name="Klenk H.-P."/>
        </authorList>
    </citation>
    <scope>NUCLEOTIDE SEQUENCE [LARGE SCALE GENOMIC DNA]</scope>
    <source>
        <strain evidence="2 3">DSM 43173</strain>
    </source>
</reference>
<dbReference type="InterPro" id="IPR036291">
    <property type="entry name" value="NAD(P)-bd_dom_sf"/>
</dbReference>
<sequence>MRRLGPVLGRRVLVTGASGGVGRFAVQLAARAGAHVIASVGSPERAEGLQALGAGEILAGTAKPAEPVFGVLDNVGGNLLAEVFGALEDGGIALSIGWASCEPTILDFEEERMKGVLKRLEPFTESSSGTYGTSGSAVAVSGCWYIWPRFPAFRWTDRRSGELGRGLCAFLGLIAAADSWRVSGGGCGL</sequence>
<proteinExistence type="predicted"/>
<dbReference type="Pfam" id="PF00107">
    <property type="entry name" value="ADH_zinc_N"/>
    <property type="match status" value="1"/>
</dbReference>
<gene>
    <name evidence="2" type="ORF">H4W80_006084</name>
</gene>
<name>A0ABR9M4I7_9ACTN</name>
<dbReference type="PANTHER" id="PTHR43677:SF1">
    <property type="entry name" value="ACRYLYL-COA REDUCTASE ACUI-RELATED"/>
    <property type="match status" value="1"/>
</dbReference>
<evidence type="ECO:0000259" key="1">
    <source>
        <dbReference type="Pfam" id="PF00107"/>
    </source>
</evidence>
<keyword evidence="3" id="KW-1185">Reference proteome</keyword>
<dbReference type="SUPFAM" id="SSF51735">
    <property type="entry name" value="NAD(P)-binding Rossmann-fold domains"/>
    <property type="match status" value="1"/>
</dbReference>